<protein>
    <submittedName>
        <fullName evidence="1">Uncharacterized protein</fullName>
    </submittedName>
</protein>
<dbReference type="Proteomes" id="UP000448943">
    <property type="component" value="Unassembled WGS sequence"/>
</dbReference>
<accession>A0A6N9Q1L5</accession>
<evidence type="ECO:0000313" key="1">
    <source>
        <dbReference type="EMBL" id="NBI27528.1"/>
    </source>
</evidence>
<organism evidence="1 2">
    <name type="scientific">Chengkuizengella marina</name>
    <dbReference type="NCBI Taxonomy" id="2507566"/>
    <lineage>
        <taxon>Bacteria</taxon>
        <taxon>Bacillati</taxon>
        <taxon>Bacillota</taxon>
        <taxon>Bacilli</taxon>
        <taxon>Bacillales</taxon>
        <taxon>Paenibacillaceae</taxon>
        <taxon>Chengkuizengella</taxon>
    </lineage>
</organism>
<proteinExistence type="predicted"/>
<dbReference type="OrthoDB" id="9827916at2"/>
<dbReference type="EMBL" id="SIJB01000004">
    <property type="protein sequence ID" value="NBI27528.1"/>
    <property type="molecule type" value="Genomic_DNA"/>
</dbReference>
<dbReference type="AlphaFoldDB" id="A0A6N9Q1L5"/>
<comment type="caution">
    <text evidence="1">The sequence shown here is derived from an EMBL/GenBank/DDBJ whole genome shotgun (WGS) entry which is preliminary data.</text>
</comment>
<gene>
    <name evidence="1" type="ORF">ERL59_00915</name>
</gene>
<name>A0A6N9Q1L5_9BACL</name>
<dbReference type="RefSeq" id="WP_160643571.1">
    <property type="nucleotide sequence ID" value="NZ_SIJB01000004.1"/>
</dbReference>
<keyword evidence="2" id="KW-1185">Reference proteome</keyword>
<reference evidence="1 2" key="1">
    <citation type="submission" date="2019-01" db="EMBL/GenBank/DDBJ databases">
        <title>Chengkuizengella sp. nov., isolated from deep-sea sediment of East Pacific Ocean.</title>
        <authorList>
            <person name="Yang J."/>
            <person name="Lai Q."/>
            <person name="Shao Z."/>
        </authorList>
    </citation>
    <scope>NUCLEOTIDE SEQUENCE [LARGE SCALE GENOMIC DNA]</scope>
    <source>
        <strain evidence="1 2">YPA3-1-1</strain>
    </source>
</reference>
<sequence length="176" mass="19247">MVNHCKRQNIDVQTIPANSGSFETIVPAIVCPDQIFNLNVNAILNALDPNGDAIVTVDSIDFQLVTDTNTIILNLVQGPEVPGGSAINISPDGKAASILFDEAIAENEILSFLPIVTVTMQADDPSPPCREVNIETQVRGFIEKPGISEDYRVDLQVSTTIFKKTHFCCKKKFFKK</sequence>
<evidence type="ECO:0000313" key="2">
    <source>
        <dbReference type="Proteomes" id="UP000448943"/>
    </source>
</evidence>